<feature type="chain" id="PRO_5034828662" evidence="11">
    <location>
        <begin position="26"/>
        <end position="866"/>
    </location>
</feature>
<evidence type="ECO:0000256" key="5">
    <source>
        <dbReference type="ARBA" id="ARBA00023157"/>
    </source>
</evidence>
<dbReference type="Pfam" id="PF01562">
    <property type="entry name" value="Pep_M12B_propep"/>
    <property type="match status" value="1"/>
</dbReference>
<dbReference type="GO" id="GO:0004222">
    <property type="term" value="F:metalloendopeptidase activity"/>
    <property type="evidence" value="ECO:0007669"/>
    <property type="project" value="InterPro"/>
</dbReference>
<evidence type="ECO:0000313" key="16">
    <source>
        <dbReference type="Proteomes" id="UP000694620"/>
    </source>
</evidence>
<dbReference type="GO" id="GO:0050839">
    <property type="term" value="F:cell adhesion molecule binding"/>
    <property type="evidence" value="ECO:0007669"/>
    <property type="project" value="TreeGrafter"/>
</dbReference>
<dbReference type="GO" id="GO:0002693">
    <property type="term" value="P:positive regulation of cellular extravasation"/>
    <property type="evidence" value="ECO:0007669"/>
    <property type="project" value="TreeGrafter"/>
</dbReference>
<dbReference type="InterPro" id="IPR036436">
    <property type="entry name" value="Disintegrin_dom_sf"/>
</dbReference>
<dbReference type="SUPFAM" id="SSF55486">
    <property type="entry name" value="Metalloproteases ('zincins'), catalytic domain"/>
    <property type="match status" value="1"/>
</dbReference>
<protein>
    <submittedName>
        <fullName evidence="15">ADAM metallopeptidase domain 8a</fullName>
    </submittedName>
</protein>
<dbReference type="GO" id="GO:0051044">
    <property type="term" value="P:positive regulation of membrane protein ectodomain proteolysis"/>
    <property type="evidence" value="ECO:0007669"/>
    <property type="project" value="TreeGrafter"/>
</dbReference>
<dbReference type="GO" id="GO:0006954">
    <property type="term" value="P:inflammatory response"/>
    <property type="evidence" value="ECO:0007669"/>
    <property type="project" value="TreeGrafter"/>
</dbReference>
<dbReference type="Ensembl" id="ENSECRT00000033379.1">
    <property type="protein sequence ID" value="ENSECRP00000032656.1"/>
    <property type="gene ID" value="ENSECRG00000022126.1"/>
</dbReference>
<keyword evidence="8" id="KW-0479">Metal-binding</keyword>
<dbReference type="InterPro" id="IPR034027">
    <property type="entry name" value="Reprolysin_adamalysin"/>
</dbReference>
<dbReference type="Gene3D" id="3.40.390.10">
    <property type="entry name" value="Collagenase (Catalytic Domain)"/>
    <property type="match status" value="1"/>
</dbReference>
<feature type="compositionally biased region" description="Low complexity" evidence="9">
    <location>
        <begin position="817"/>
        <end position="828"/>
    </location>
</feature>
<feature type="disulfide bond" evidence="6">
    <location>
        <begin position="464"/>
        <end position="484"/>
    </location>
</feature>
<dbReference type="FunFam" id="3.40.390.10:FF:000002">
    <property type="entry name" value="Disintegrin and metalloproteinase domain-containing protein 22"/>
    <property type="match status" value="1"/>
</dbReference>
<dbReference type="GO" id="GO:0022407">
    <property type="term" value="P:regulation of cell-cell adhesion"/>
    <property type="evidence" value="ECO:0007669"/>
    <property type="project" value="TreeGrafter"/>
</dbReference>
<evidence type="ECO:0000256" key="10">
    <source>
        <dbReference type="SAM" id="Phobius"/>
    </source>
</evidence>
<dbReference type="InterPro" id="IPR001590">
    <property type="entry name" value="Peptidase_M12B"/>
</dbReference>
<dbReference type="CDD" id="cd04269">
    <property type="entry name" value="ZnMc_adamalysin_II_like"/>
    <property type="match status" value="1"/>
</dbReference>
<dbReference type="GO" id="GO:0016020">
    <property type="term" value="C:membrane"/>
    <property type="evidence" value="ECO:0007669"/>
    <property type="project" value="UniProtKB-SubCell"/>
</dbReference>
<evidence type="ECO:0000259" key="14">
    <source>
        <dbReference type="PROSITE" id="PS50215"/>
    </source>
</evidence>
<dbReference type="FunFam" id="4.10.70.10:FF:000001">
    <property type="entry name" value="Disintegrin and metalloproteinase domain-containing protein 22"/>
    <property type="match status" value="1"/>
</dbReference>
<feature type="compositionally biased region" description="Pro residues" evidence="9">
    <location>
        <begin position="829"/>
        <end position="838"/>
    </location>
</feature>
<feature type="compositionally biased region" description="Polar residues" evidence="9">
    <location>
        <begin position="774"/>
        <end position="787"/>
    </location>
</feature>
<feature type="compositionally biased region" description="Pro residues" evidence="9">
    <location>
        <begin position="793"/>
        <end position="802"/>
    </location>
</feature>
<keyword evidence="2 10" id="KW-0812">Transmembrane</keyword>
<name>A0A8C4THX5_ERPCA</name>
<keyword evidence="3 10" id="KW-1133">Transmembrane helix</keyword>
<dbReference type="SMART" id="SM00050">
    <property type="entry name" value="DISIN"/>
    <property type="match status" value="1"/>
</dbReference>
<accession>A0A8C4THX5</accession>
<feature type="domain" description="Peptidase M12B" evidence="14">
    <location>
        <begin position="204"/>
        <end position="398"/>
    </location>
</feature>
<feature type="binding site" evidence="8">
    <location>
        <position position="342"/>
    </location>
    <ligand>
        <name>Zn(2+)</name>
        <dbReference type="ChEBI" id="CHEBI:29105"/>
        <note>catalytic</note>
    </ligand>
</feature>
<dbReference type="Proteomes" id="UP000694620">
    <property type="component" value="Chromosome 2"/>
</dbReference>
<proteinExistence type="predicted"/>
<evidence type="ECO:0000313" key="15">
    <source>
        <dbReference type="Ensembl" id="ENSECRP00000032656.1"/>
    </source>
</evidence>
<feature type="active site" evidence="8">
    <location>
        <position position="339"/>
    </location>
</feature>
<reference evidence="15" key="1">
    <citation type="submission" date="2021-06" db="EMBL/GenBank/DDBJ databases">
        <authorList>
            <consortium name="Wellcome Sanger Institute Data Sharing"/>
        </authorList>
    </citation>
    <scope>NUCLEOTIDE SEQUENCE [LARGE SCALE GENOMIC DNA]</scope>
</reference>
<dbReference type="PROSITE" id="PS01186">
    <property type="entry name" value="EGF_2"/>
    <property type="match status" value="1"/>
</dbReference>
<dbReference type="Pfam" id="PF01421">
    <property type="entry name" value="Reprolysin"/>
    <property type="match status" value="1"/>
</dbReference>
<keyword evidence="4 10" id="KW-0472">Membrane</keyword>
<dbReference type="PROSITE" id="PS50026">
    <property type="entry name" value="EGF_3"/>
    <property type="match status" value="1"/>
</dbReference>
<dbReference type="GO" id="GO:0046872">
    <property type="term" value="F:metal ion binding"/>
    <property type="evidence" value="ECO:0007669"/>
    <property type="project" value="UniProtKB-KW"/>
</dbReference>
<feature type="disulfide bond" evidence="8">
    <location>
        <begin position="353"/>
        <end position="377"/>
    </location>
</feature>
<organism evidence="15 16">
    <name type="scientific">Erpetoichthys calabaricus</name>
    <name type="common">Rope fish</name>
    <name type="synonym">Calamoichthys calabaricus</name>
    <dbReference type="NCBI Taxonomy" id="27687"/>
    <lineage>
        <taxon>Eukaryota</taxon>
        <taxon>Metazoa</taxon>
        <taxon>Chordata</taxon>
        <taxon>Craniata</taxon>
        <taxon>Vertebrata</taxon>
        <taxon>Euteleostomi</taxon>
        <taxon>Actinopterygii</taxon>
        <taxon>Polypteriformes</taxon>
        <taxon>Polypteridae</taxon>
        <taxon>Erpetoichthys</taxon>
    </lineage>
</organism>
<dbReference type="SMART" id="SM00608">
    <property type="entry name" value="ACR"/>
    <property type="match status" value="1"/>
</dbReference>
<dbReference type="Pfam" id="PF00200">
    <property type="entry name" value="Disintegrin"/>
    <property type="match status" value="1"/>
</dbReference>
<dbReference type="PROSITE" id="PS50214">
    <property type="entry name" value="DISINTEGRIN_2"/>
    <property type="match status" value="1"/>
</dbReference>
<feature type="signal peptide" evidence="11">
    <location>
        <begin position="1"/>
        <end position="25"/>
    </location>
</feature>
<feature type="disulfide bond" evidence="7">
    <location>
        <begin position="632"/>
        <end position="642"/>
    </location>
</feature>
<feature type="domain" description="Disintegrin" evidence="13">
    <location>
        <begin position="406"/>
        <end position="492"/>
    </location>
</feature>
<comment type="subcellular location">
    <subcellularLocation>
        <location evidence="1">Membrane</location>
        <topology evidence="1">Single-pass type I membrane protein</topology>
    </subcellularLocation>
</comment>
<evidence type="ECO:0000256" key="11">
    <source>
        <dbReference type="SAM" id="SignalP"/>
    </source>
</evidence>
<dbReference type="InterPro" id="IPR018358">
    <property type="entry name" value="Disintegrin_CS"/>
</dbReference>
<keyword evidence="7" id="KW-0245">EGF-like domain</keyword>
<feature type="binding site" evidence="8">
    <location>
        <position position="338"/>
    </location>
    <ligand>
        <name>Zn(2+)</name>
        <dbReference type="ChEBI" id="CHEBI:29105"/>
        <note>catalytic</note>
    </ligand>
</feature>
<sequence>MRWIVLTGCLGIYLYLLTYAAGTNGNPHLAHVEKYEVTTLHRLTKTKRDASSAENPYPEKMRYALRIEGKNYTVHLQKNRNLLSKDYTETYYLPDGTEVTRSPDSKEHCFYQGHIVGVKGSSVSVSLCQGMSGLLIAEQQNAFLIEPLIGAKDGEHAVYRQEHLRMKRATCGDSNITFYDQEPKLSSIFKPQYSKSSGLDKAKKYVEMYLVADKAEYAKFKMDFNKVRNRMLEVVNHVDKLYRTVNIRVVLVGLEVWQNDKIVVNRDPDITLNNFLSWRKSELLPRKKHDNAQFVTGVNFEGSTVGLATKFAMCLGDSGAVNEDHNDSPLGVASTIAHEMGHNLGMSHDQAQCYCQHKGCIMADKVGSDFPSTFSSCSYNELQQFLIQYSPTCLLNAPNSDELYGGPVCGNEFVEKGEECDCGSPEECKNPCCNATTCRLKEGVQCAHGECCQDCKIKAAGDVCRPSSGDCDLPEYCNGESPLCPENAFQMNGNPCKSGQGYCFNGECPTHQQHCITLWGPGARVASNSCFQQNILGNKNLHCKRTSTGYQRCDPEDVKCGKIHCVGGNVYPITNSKYIQTIGYAGEIKCNVATSNDLEDPGLVPTGTKCGDNKVCSNSKCVSLDIDRIKGCSDKCNNRGVCNHKMECHCDAGWAPPYCDIKLVNVAKSPVNLIIYISIAVALIIMFLLIAGFLVYRKQSPKITYPCKKNVKSACNSGLTNPLFHDSQNKGKPQVSTPEISRPVFVEASSLPEECRPLQVTVIPSRLPPEPPKSQLSHKSTNTNSGGQIIKPNMPPPVPPAKPNSSEKKPSPPTKPLPTLKPKTSSKPNPCPPVPPVKPSVVSHQWNQTQAGTRPKVALLPPSHPR</sequence>
<dbReference type="Pfam" id="PF08516">
    <property type="entry name" value="ADAM_CR"/>
    <property type="match status" value="1"/>
</dbReference>
<feature type="domain" description="EGF-like" evidence="12">
    <location>
        <begin position="628"/>
        <end position="660"/>
    </location>
</feature>
<dbReference type="PANTHER" id="PTHR11905:SF20">
    <property type="entry name" value="DISINTEGRIN AND METALLOPROTEINASE DOMAIN-CONTAINING PROTEIN 8"/>
    <property type="match status" value="1"/>
</dbReference>
<dbReference type="GO" id="GO:0006508">
    <property type="term" value="P:proteolysis"/>
    <property type="evidence" value="ECO:0007669"/>
    <property type="project" value="InterPro"/>
</dbReference>
<evidence type="ECO:0000256" key="1">
    <source>
        <dbReference type="ARBA" id="ARBA00004479"/>
    </source>
</evidence>
<evidence type="ECO:0000256" key="9">
    <source>
        <dbReference type="SAM" id="MobiDB-lite"/>
    </source>
</evidence>
<gene>
    <name evidence="15" type="primary">ADAM8</name>
    <name evidence="15" type="synonym">adam8a</name>
</gene>
<evidence type="ECO:0000256" key="7">
    <source>
        <dbReference type="PROSITE-ProRule" id="PRU00076"/>
    </source>
</evidence>
<dbReference type="InterPro" id="IPR000742">
    <property type="entry name" value="EGF"/>
</dbReference>
<feature type="disulfide bond" evidence="7">
    <location>
        <begin position="650"/>
        <end position="659"/>
    </location>
</feature>
<evidence type="ECO:0000259" key="13">
    <source>
        <dbReference type="PROSITE" id="PS50214"/>
    </source>
</evidence>
<keyword evidence="8" id="KW-0862">Zinc</keyword>
<dbReference type="SUPFAM" id="SSF57552">
    <property type="entry name" value="Blood coagulation inhibitor (disintegrin)"/>
    <property type="match status" value="1"/>
</dbReference>
<dbReference type="PROSITE" id="PS00427">
    <property type="entry name" value="DISINTEGRIN_1"/>
    <property type="match status" value="1"/>
</dbReference>
<evidence type="ECO:0000259" key="12">
    <source>
        <dbReference type="PROSITE" id="PS50026"/>
    </source>
</evidence>
<evidence type="ECO:0000256" key="4">
    <source>
        <dbReference type="ARBA" id="ARBA00023136"/>
    </source>
</evidence>
<evidence type="ECO:0000256" key="2">
    <source>
        <dbReference type="ARBA" id="ARBA00022692"/>
    </source>
</evidence>
<dbReference type="Gene3D" id="4.10.70.10">
    <property type="entry name" value="Disintegrin domain"/>
    <property type="match status" value="1"/>
</dbReference>
<dbReference type="AlphaFoldDB" id="A0A8C4THX5"/>
<comment type="caution">
    <text evidence="7">Lacks conserved residue(s) required for the propagation of feature annotation.</text>
</comment>
<feature type="transmembrane region" description="Helical" evidence="10">
    <location>
        <begin position="673"/>
        <end position="696"/>
    </location>
</feature>
<dbReference type="GeneTree" id="ENSGT00940000158585"/>
<feature type="region of interest" description="Disordered" evidence="9">
    <location>
        <begin position="763"/>
        <end position="866"/>
    </location>
</feature>
<evidence type="ECO:0000256" key="3">
    <source>
        <dbReference type="ARBA" id="ARBA00022989"/>
    </source>
</evidence>
<dbReference type="InterPro" id="IPR002870">
    <property type="entry name" value="Peptidase_M12B_N"/>
</dbReference>
<evidence type="ECO:0000256" key="6">
    <source>
        <dbReference type="PROSITE-ProRule" id="PRU00068"/>
    </source>
</evidence>
<keyword evidence="5 7" id="KW-1015">Disulfide bond</keyword>
<reference evidence="15" key="3">
    <citation type="submission" date="2025-09" db="UniProtKB">
        <authorList>
            <consortium name="Ensembl"/>
        </authorList>
    </citation>
    <scope>IDENTIFICATION</scope>
</reference>
<dbReference type="PANTHER" id="PTHR11905">
    <property type="entry name" value="ADAM A DISINTEGRIN AND METALLOPROTEASE DOMAIN"/>
    <property type="match status" value="1"/>
</dbReference>
<reference evidence="15" key="2">
    <citation type="submission" date="2025-08" db="UniProtKB">
        <authorList>
            <consortium name="Ensembl"/>
        </authorList>
    </citation>
    <scope>IDENTIFICATION</scope>
</reference>
<keyword evidence="11" id="KW-0732">Signal</keyword>
<dbReference type="PRINTS" id="PR00289">
    <property type="entry name" value="DISINTEGRIN"/>
</dbReference>
<keyword evidence="16" id="KW-1185">Reference proteome</keyword>
<evidence type="ECO:0000256" key="8">
    <source>
        <dbReference type="PROSITE-ProRule" id="PRU00276"/>
    </source>
</evidence>
<dbReference type="InterPro" id="IPR024079">
    <property type="entry name" value="MetalloPept_cat_dom_sf"/>
</dbReference>
<dbReference type="InterPro" id="IPR001762">
    <property type="entry name" value="Disintegrin_dom"/>
</dbReference>
<feature type="disulfide bond" evidence="8">
    <location>
        <begin position="355"/>
        <end position="360"/>
    </location>
</feature>
<feature type="binding site" evidence="8">
    <location>
        <position position="348"/>
    </location>
    <ligand>
        <name>Zn(2+)</name>
        <dbReference type="ChEBI" id="CHEBI:29105"/>
        <note>catalytic</note>
    </ligand>
</feature>
<dbReference type="InterPro" id="IPR006586">
    <property type="entry name" value="ADAM_Cys-rich"/>
</dbReference>
<dbReference type="PROSITE" id="PS50215">
    <property type="entry name" value="ADAM_MEPRO"/>
    <property type="match status" value="1"/>
</dbReference>